<feature type="compositionally biased region" description="Basic residues" evidence="14">
    <location>
        <begin position="320"/>
        <end position="329"/>
    </location>
</feature>
<evidence type="ECO:0000256" key="1">
    <source>
        <dbReference type="ARBA" id="ARBA00000707"/>
    </source>
</evidence>
<evidence type="ECO:0000256" key="11">
    <source>
        <dbReference type="ARBA" id="ARBA00023212"/>
    </source>
</evidence>
<dbReference type="PROSITE" id="PS00973">
    <property type="entry name" value="USP_2"/>
    <property type="match status" value="1"/>
</dbReference>
<evidence type="ECO:0000256" key="12">
    <source>
        <dbReference type="PROSITE-ProRule" id="PRU00502"/>
    </source>
</evidence>
<dbReference type="InterPro" id="IPR018200">
    <property type="entry name" value="USP_CS"/>
</dbReference>
<dbReference type="SMART" id="SM00290">
    <property type="entry name" value="ZnF_UBP"/>
    <property type="match status" value="1"/>
</dbReference>
<evidence type="ECO:0000259" key="16">
    <source>
        <dbReference type="PROSITE" id="PS50271"/>
    </source>
</evidence>
<evidence type="ECO:0000313" key="18">
    <source>
        <dbReference type="EMBL" id="KAF0300313.1"/>
    </source>
</evidence>
<comment type="catalytic activity">
    <reaction evidence="1 13">
        <text>Thiol-dependent hydrolysis of ester, thioester, amide, peptide and isopeptide bonds formed by the C-terminal Gly of ubiquitin (a 76-residue protein attached to proteins as an intracellular targeting signal).</text>
        <dbReference type="EC" id="3.4.19.12"/>
    </reaction>
</comment>
<dbReference type="SUPFAM" id="SSF57850">
    <property type="entry name" value="RING/U-box"/>
    <property type="match status" value="1"/>
</dbReference>
<dbReference type="Gene3D" id="3.30.40.10">
    <property type="entry name" value="Zinc/RING finger domain, C3HC4 (zinc finger)"/>
    <property type="match status" value="1"/>
</dbReference>
<dbReference type="EC" id="3.4.19.12" evidence="13"/>
<feature type="compositionally biased region" description="Low complexity" evidence="14">
    <location>
        <begin position="283"/>
        <end position="294"/>
    </location>
</feature>
<keyword evidence="13" id="KW-0788">Thiol protease</keyword>
<evidence type="ECO:0000256" key="14">
    <source>
        <dbReference type="SAM" id="MobiDB-lite"/>
    </source>
</evidence>
<dbReference type="InterPro" id="IPR013083">
    <property type="entry name" value="Znf_RING/FYVE/PHD"/>
</dbReference>
<dbReference type="InterPro" id="IPR001394">
    <property type="entry name" value="Peptidase_C19_UCH"/>
</dbReference>
<dbReference type="AlphaFoldDB" id="A0A6A4W325"/>
<evidence type="ECO:0000256" key="2">
    <source>
        <dbReference type="ARBA" id="ARBA00004300"/>
    </source>
</evidence>
<feature type="compositionally biased region" description="Basic and acidic residues" evidence="14">
    <location>
        <begin position="266"/>
        <end position="279"/>
    </location>
</feature>
<reference evidence="18 19" key="1">
    <citation type="submission" date="2019-07" db="EMBL/GenBank/DDBJ databases">
        <title>Draft genome assembly of a fouling barnacle, Amphibalanus amphitrite (Darwin, 1854): The first reference genome for Thecostraca.</title>
        <authorList>
            <person name="Kim W."/>
        </authorList>
    </citation>
    <scope>NUCLEOTIDE SEQUENCE [LARGE SCALE GENOMIC DNA]</scope>
    <source>
        <strain evidence="18">SNU_AA5</strain>
        <tissue evidence="18">Soma without cirri and trophi</tissue>
    </source>
</reference>
<dbReference type="SUPFAM" id="SSF54001">
    <property type="entry name" value="Cysteine proteinases"/>
    <property type="match status" value="1"/>
</dbReference>
<feature type="region of interest" description="Disordered" evidence="14">
    <location>
        <begin position="816"/>
        <end position="860"/>
    </location>
</feature>
<dbReference type="PROSITE" id="PS50235">
    <property type="entry name" value="USP_3"/>
    <property type="match status" value="1"/>
</dbReference>
<feature type="compositionally biased region" description="Basic and acidic residues" evidence="14">
    <location>
        <begin position="820"/>
        <end position="829"/>
    </location>
</feature>
<proteinExistence type="inferred from homology"/>
<keyword evidence="10" id="KW-0862">Zinc</keyword>
<evidence type="ECO:0000313" key="19">
    <source>
        <dbReference type="Proteomes" id="UP000440578"/>
    </source>
</evidence>
<dbReference type="GO" id="GO:0048471">
    <property type="term" value="C:perinuclear region of cytoplasm"/>
    <property type="evidence" value="ECO:0007669"/>
    <property type="project" value="UniProtKB-SubCell"/>
</dbReference>
<organism evidence="18 19">
    <name type="scientific">Amphibalanus amphitrite</name>
    <name type="common">Striped barnacle</name>
    <name type="synonym">Balanus amphitrite</name>
    <dbReference type="NCBI Taxonomy" id="1232801"/>
    <lineage>
        <taxon>Eukaryota</taxon>
        <taxon>Metazoa</taxon>
        <taxon>Ecdysozoa</taxon>
        <taxon>Arthropoda</taxon>
        <taxon>Crustacea</taxon>
        <taxon>Multicrustacea</taxon>
        <taxon>Cirripedia</taxon>
        <taxon>Thoracica</taxon>
        <taxon>Thoracicalcarea</taxon>
        <taxon>Balanomorpha</taxon>
        <taxon>Balanoidea</taxon>
        <taxon>Balanidae</taxon>
        <taxon>Amphibalaninae</taxon>
        <taxon>Amphibalanus</taxon>
    </lineage>
</organism>
<keyword evidence="9 12" id="KW-0863">Zinc-finger</keyword>
<evidence type="ECO:0000256" key="4">
    <source>
        <dbReference type="ARBA" id="ARBA00008269"/>
    </source>
</evidence>
<dbReference type="SMART" id="SM00695">
    <property type="entry name" value="DUSP"/>
    <property type="match status" value="2"/>
</dbReference>
<dbReference type="InterPro" id="IPR001607">
    <property type="entry name" value="Znf_UBP"/>
</dbReference>
<dbReference type="Pfam" id="PF00443">
    <property type="entry name" value="UCH"/>
    <property type="match status" value="1"/>
</dbReference>
<feature type="region of interest" description="Disordered" evidence="14">
    <location>
        <begin position="266"/>
        <end position="340"/>
    </location>
</feature>
<evidence type="ECO:0000259" key="17">
    <source>
        <dbReference type="PROSITE" id="PS51283"/>
    </source>
</evidence>
<keyword evidence="19" id="KW-1185">Reference proteome</keyword>
<keyword evidence="5" id="KW-0963">Cytoplasm</keyword>
<accession>A0A6A4W325</accession>
<sequence>MAHRNTKFGGAGRTLSAMSKQPLSAPCRSRCAHVTSIGSELTPTDVEARRRSGACDWCGRQQPNLWLCLHAGCAKLGCGDREDHSAEHHRQLPHHCLALNVTTMRVWCYNCQTEVYLENNVPPVSGAGAPVAVDQVDVADVGSSEDDDEQSDAEPPCGLTGLRNIGNTCYMNAALQALSNLPPLTRYFLDCERLVPTDRKPGLARAYLRLVQQIWSRRRVSCLAPTAVLQAMRSAHPQFRGFQQHDSQEFLRCFMDVLHDELRRPAAWRPEDDAERSTEPDGGDASASDSALSDAETDGDYETADSGVSERSSDSESAAPRRRRRRHVYTQRSAPLPAADDMEFADAESAPLLPAEPSAPPSPARSASPAVGAPRPGRRLRYRSIVSDVFDGRILSSVQCLTCNGVSATRETFQDLSLAIPSREHLSVLHAQPAGGRGAACVQLNARQAWGPWLWSWLASWFSGPSVSLHDCLASFFSSDELKGDNMYSCGGCKKLRNGLKVCRVLELPEVLTIHLKRFRHELVFSTKLGTQVEFPLVGLDMAPYLHRQSRGQVTVYDLAAVVCHHGTAGAGHYTAYALNEPSGAWYEYDDQYVTEVGADTVQSCQAYVLFYRKSCEASTQRRQRATELLRRARADPSLLPYYVSRQWISRFNTFAEPGAIDNTDFLCRHGGLLPELAVPAEAACARLPQAGWEYLHAALGGGPVANALFECAPCRAEWDALLARRARELTEFRRLQASGAPPAAALSAAWYRRWEAWARGRDVEPPGTIDNSNIAVTRAGVPQVRSGSDHVQLPAELWAYLKAIYGGGPDLPLVPPPAVRHEHPEPSRAQEPSESAIAGVHRRVKAPAVHCGDAPSEDG</sequence>
<evidence type="ECO:0000256" key="9">
    <source>
        <dbReference type="ARBA" id="ARBA00022771"/>
    </source>
</evidence>
<evidence type="ECO:0000256" key="6">
    <source>
        <dbReference type="ARBA" id="ARBA00022583"/>
    </source>
</evidence>
<feature type="region of interest" description="Disordered" evidence="14">
    <location>
        <begin position="1"/>
        <end position="21"/>
    </location>
</feature>
<dbReference type="GO" id="GO:0008270">
    <property type="term" value="F:zinc ion binding"/>
    <property type="evidence" value="ECO:0007669"/>
    <property type="project" value="UniProtKB-KW"/>
</dbReference>
<evidence type="ECO:0000256" key="10">
    <source>
        <dbReference type="ARBA" id="ARBA00022833"/>
    </source>
</evidence>
<dbReference type="PANTHER" id="PTHR21646:SF86">
    <property type="entry name" value="UBIQUITIN CARBOXYL-TERMINAL HYDROLASE"/>
    <property type="match status" value="1"/>
</dbReference>
<dbReference type="Gene3D" id="3.90.70.10">
    <property type="entry name" value="Cysteine proteinases"/>
    <property type="match status" value="1"/>
</dbReference>
<dbReference type="InterPro" id="IPR006615">
    <property type="entry name" value="Pept_C19_DUSP"/>
</dbReference>
<dbReference type="InterPro" id="IPR038765">
    <property type="entry name" value="Papain-like_cys_pep_sf"/>
</dbReference>
<evidence type="ECO:0000256" key="5">
    <source>
        <dbReference type="ARBA" id="ARBA00022490"/>
    </source>
</evidence>
<dbReference type="PROSITE" id="PS50271">
    <property type="entry name" value="ZF_UBP"/>
    <property type="match status" value="1"/>
</dbReference>
<feature type="domain" description="UBP-type" evidence="16">
    <location>
        <begin position="29"/>
        <end position="135"/>
    </location>
</feature>
<dbReference type="Pfam" id="PF06337">
    <property type="entry name" value="DUSP"/>
    <property type="match status" value="1"/>
</dbReference>
<keyword evidence="6" id="KW-0254">Endocytosis</keyword>
<feature type="domain" description="DUSP" evidence="17">
    <location>
        <begin position="617"/>
        <end position="712"/>
    </location>
</feature>
<dbReference type="InterPro" id="IPR028889">
    <property type="entry name" value="USP"/>
</dbReference>
<gene>
    <name evidence="18" type="primary">Usp33_1</name>
    <name evidence="18" type="ORF">FJT64_027147</name>
</gene>
<feature type="region of interest" description="Disordered" evidence="14">
    <location>
        <begin position="352"/>
        <end position="375"/>
    </location>
</feature>
<evidence type="ECO:0000259" key="15">
    <source>
        <dbReference type="PROSITE" id="PS50235"/>
    </source>
</evidence>
<feature type="compositionally biased region" description="Low complexity" evidence="14">
    <location>
        <begin position="364"/>
        <end position="375"/>
    </location>
</feature>
<comment type="caution">
    <text evidence="18">The sequence shown here is derived from an EMBL/GenBank/DDBJ whole genome shotgun (WGS) entry which is preliminary data.</text>
</comment>
<dbReference type="EMBL" id="VIIS01001273">
    <property type="protein sequence ID" value="KAF0300313.1"/>
    <property type="molecule type" value="Genomic_DNA"/>
</dbReference>
<feature type="domain" description="DUSP" evidence="17">
    <location>
        <begin position="721"/>
        <end position="818"/>
    </location>
</feature>
<evidence type="ECO:0000256" key="7">
    <source>
        <dbReference type="ARBA" id="ARBA00022723"/>
    </source>
</evidence>
<feature type="domain" description="USP" evidence="15">
    <location>
        <begin position="160"/>
        <end position="615"/>
    </location>
</feature>
<dbReference type="Pfam" id="PF02148">
    <property type="entry name" value="zf-UBP"/>
    <property type="match status" value="1"/>
</dbReference>
<keyword evidence="13" id="KW-0833">Ubl conjugation pathway</keyword>
<dbReference type="GO" id="GO:0006897">
    <property type="term" value="P:endocytosis"/>
    <property type="evidence" value="ECO:0007669"/>
    <property type="project" value="UniProtKB-KW"/>
</dbReference>
<dbReference type="CDD" id="cd02674">
    <property type="entry name" value="Peptidase_C19R"/>
    <property type="match status" value="1"/>
</dbReference>
<dbReference type="GO" id="GO:0016579">
    <property type="term" value="P:protein deubiquitination"/>
    <property type="evidence" value="ECO:0007669"/>
    <property type="project" value="InterPro"/>
</dbReference>
<dbReference type="GO" id="GO:0006508">
    <property type="term" value="P:proteolysis"/>
    <property type="evidence" value="ECO:0007669"/>
    <property type="project" value="UniProtKB-KW"/>
</dbReference>
<dbReference type="PROSITE" id="PS00972">
    <property type="entry name" value="USP_1"/>
    <property type="match status" value="1"/>
</dbReference>
<dbReference type="PANTHER" id="PTHR21646">
    <property type="entry name" value="UBIQUITIN CARBOXYL-TERMINAL HYDROLASE"/>
    <property type="match status" value="1"/>
</dbReference>
<dbReference type="GO" id="GO:0004843">
    <property type="term" value="F:cysteine-type deubiquitinase activity"/>
    <property type="evidence" value="ECO:0007669"/>
    <property type="project" value="UniProtKB-UniRule"/>
</dbReference>
<keyword evidence="13" id="KW-0645">Protease</keyword>
<evidence type="ECO:0000256" key="13">
    <source>
        <dbReference type="RuleBase" id="RU366025"/>
    </source>
</evidence>
<dbReference type="InterPro" id="IPR050185">
    <property type="entry name" value="Ub_carboxyl-term_hydrolase"/>
</dbReference>
<keyword evidence="11" id="KW-0206">Cytoskeleton</keyword>
<dbReference type="PROSITE" id="PS51283">
    <property type="entry name" value="DUSP"/>
    <property type="match status" value="2"/>
</dbReference>
<keyword evidence="13 18" id="KW-0378">Hydrolase</keyword>
<name>A0A6A4W325_AMPAM</name>
<dbReference type="OrthoDB" id="73004at2759"/>
<keyword evidence="8" id="KW-0677">Repeat</keyword>
<dbReference type="GO" id="GO:0005813">
    <property type="term" value="C:centrosome"/>
    <property type="evidence" value="ECO:0007669"/>
    <property type="project" value="UniProtKB-SubCell"/>
</dbReference>
<protein>
    <recommendedName>
        <fullName evidence="13">Ubiquitin carboxyl-terminal hydrolase</fullName>
        <ecNumber evidence="13">3.4.19.12</ecNumber>
    </recommendedName>
</protein>
<comment type="subcellular location">
    <subcellularLocation>
        <location evidence="2">Cytoplasm</location>
        <location evidence="2">Cytoskeleton</location>
        <location evidence="2">Microtubule organizing center</location>
        <location evidence="2">Centrosome</location>
    </subcellularLocation>
    <subcellularLocation>
        <location evidence="3">Cytoplasm</location>
        <location evidence="3">Perinuclear region</location>
    </subcellularLocation>
</comment>
<dbReference type="Gene3D" id="3.30.2230.10">
    <property type="entry name" value="DUSP-like"/>
    <property type="match status" value="1"/>
</dbReference>
<evidence type="ECO:0000256" key="8">
    <source>
        <dbReference type="ARBA" id="ARBA00022737"/>
    </source>
</evidence>
<comment type="similarity">
    <text evidence="4">Belongs to the peptidase C19 family. USP20/USP33 subfamily.</text>
</comment>
<dbReference type="InterPro" id="IPR035927">
    <property type="entry name" value="DUSP-like_sf"/>
</dbReference>
<evidence type="ECO:0000256" key="3">
    <source>
        <dbReference type="ARBA" id="ARBA00004556"/>
    </source>
</evidence>
<keyword evidence="7" id="KW-0479">Metal-binding</keyword>
<dbReference type="SUPFAM" id="SSF143791">
    <property type="entry name" value="DUSP-like"/>
    <property type="match status" value="2"/>
</dbReference>
<dbReference type="Proteomes" id="UP000440578">
    <property type="component" value="Unassembled WGS sequence"/>
</dbReference>